<keyword evidence="5 9" id="KW-1133">Transmembrane helix</keyword>
<evidence type="ECO:0000256" key="6">
    <source>
        <dbReference type="ARBA" id="ARBA00023004"/>
    </source>
</evidence>
<evidence type="ECO:0000313" key="12">
    <source>
        <dbReference type="Proteomes" id="UP001055955"/>
    </source>
</evidence>
<evidence type="ECO:0000259" key="10">
    <source>
        <dbReference type="PROSITE" id="PS51007"/>
    </source>
</evidence>
<dbReference type="InterPro" id="IPR002326">
    <property type="entry name" value="Cyt_c1"/>
</dbReference>
<keyword evidence="12" id="KW-1185">Reference proteome</keyword>
<keyword evidence="2 8" id="KW-0349">Heme</keyword>
<dbReference type="PANTHER" id="PTHR10266:SF3">
    <property type="entry name" value="CYTOCHROME C1, HEME PROTEIN, MITOCHONDRIAL"/>
    <property type="match status" value="1"/>
</dbReference>
<evidence type="ECO:0000256" key="1">
    <source>
        <dbReference type="ARBA" id="ARBA00004370"/>
    </source>
</evidence>
<dbReference type="EMBL" id="CP092900">
    <property type="protein sequence ID" value="UTC24484.1"/>
    <property type="molecule type" value="Genomic_DNA"/>
</dbReference>
<evidence type="ECO:0000256" key="3">
    <source>
        <dbReference type="ARBA" id="ARBA00022692"/>
    </source>
</evidence>
<dbReference type="Gene3D" id="1.10.760.10">
    <property type="entry name" value="Cytochrome c-like domain"/>
    <property type="match status" value="2"/>
</dbReference>
<evidence type="ECO:0000256" key="9">
    <source>
        <dbReference type="SAM" id="Phobius"/>
    </source>
</evidence>
<name>A0ABY5DLE8_9GAMM</name>
<gene>
    <name evidence="11" type="ORF">MMH89_04530</name>
</gene>
<evidence type="ECO:0000256" key="8">
    <source>
        <dbReference type="PROSITE-ProRule" id="PRU00433"/>
    </source>
</evidence>
<keyword evidence="6 8" id="KW-0408">Iron</keyword>
<evidence type="ECO:0000256" key="7">
    <source>
        <dbReference type="ARBA" id="ARBA00023136"/>
    </source>
</evidence>
<reference evidence="11 12" key="1">
    <citation type="journal article" date="2022" name="Nat. Microbiol.">
        <title>The microbiome of a bacterivorous marine choanoflagellate contains a resource-demanding obligate bacterial associate.</title>
        <authorList>
            <person name="Needham D.M."/>
            <person name="Poirier C."/>
            <person name="Bachy C."/>
            <person name="George E.E."/>
            <person name="Wilken S."/>
            <person name="Yung C.C.M."/>
            <person name="Limardo A.J."/>
            <person name="Morando M."/>
            <person name="Sudek L."/>
            <person name="Malmstrom R.R."/>
            <person name="Keeling P.J."/>
            <person name="Santoro A.E."/>
            <person name="Worden A.Z."/>
        </authorList>
    </citation>
    <scope>NUCLEOTIDE SEQUENCE [LARGE SCALE GENOMIC DNA]</scope>
    <source>
        <strain evidence="11 12">Comchoano-1</strain>
    </source>
</reference>
<keyword evidence="4 8" id="KW-0479">Metal-binding</keyword>
<evidence type="ECO:0000256" key="4">
    <source>
        <dbReference type="ARBA" id="ARBA00022723"/>
    </source>
</evidence>
<accession>A0ABY5DLE8</accession>
<proteinExistence type="predicted"/>
<evidence type="ECO:0000256" key="2">
    <source>
        <dbReference type="ARBA" id="ARBA00022617"/>
    </source>
</evidence>
<feature type="transmembrane region" description="Helical" evidence="9">
    <location>
        <begin position="187"/>
        <end position="211"/>
    </location>
</feature>
<dbReference type="PANTHER" id="PTHR10266">
    <property type="entry name" value="CYTOCHROME C1"/>
    <property type="match status" value="1"/>
</dbReference>
<dbReference type="RefSeq" id="WP_258568268.1">
    <property type="nucleotide sequence ID" value="NZ_CP092900.1"/>
</dbReference>
<sequence>MILLLLIGCFFSVAQPILDAPDFSYQKEAQIKAGAKAFAQSCFSCHSMNYMRTDALTLAAGIKSENAMAWPKDSWMGHPPPDLSLVTAYRGVDYVYSYLRGYYLDAEVEGGYENIVMPGTQMPNPFSLMQGDQVLLTQDIAHKRLFEVLDLKTKGTMTPQEFEDYVTSIVAYLVYASDPSEADRYAYAPWVLGFLAIFVLIMIRLDLVYWAEIHEQHDHEKN</sequence>
<dbReference type="InterPro" id="IPR036909">
    <property type="entry name" value="Cyt_c-like_dom_sf"/>
</dbReference>
<protein>
    <recommendedName>
        <fullName evidence="10">Cytochrome c domain-containing protein</fullName>
    </recommendedName>
</protein>
<dbReference type="PROSITE" id="PS51007">
    <property type="entry name" value="CYTC"/>
    <property type="match status" value="1"/>
</dbReference>
<feature type="domain" description="Cytochrome c" evidence="10">
    <location>
        <begin position="29"/>
        <end position="177"/>
    </location>
</feature>
<dbReference type="Proteomes" id="UP001055955">
    <property type="component" value="Chromosome"/>
</dbReference>
<dbReference type="Pfam" id="PF02167">
    <property type="entry name" value="Cytochrom_C1"/>
    <property type="match status" value="1"/>
</dbReference>
<organism evidence="11 12">
    <name type="scientific">Candidatus Comchoanobacter bicostacola</name>
    <dbReference type="NCBI Taxonomy" id="2919598"/>
    <lineage>
        <taxon>Bacteria</taxon>
        <taxon>Pseudomonadati</taxon>
        <taxon>Pseudomonadota</taxon>
        <taxon>Gammaproteobacteria</taxon>
        <taxon>Candidatus Comchoanobacterales</taxon>
        <taxon>Candidatus Comchoanobacteraceae</taxon>
        <taxon>Candidatus Comchoanobacter</taxon>
    </lineage>
</organism>
<dbReference type="InterPro" id="IPR009056">
    <property type="entry name" value="Cyt_c-like_dom"/>
</dbReference>
<dbReference type="SUPFAM" id="SSF46626">
    <property type="entry name" value="Cytochrome c"/>
    <property type="match status" value="1"/>
</dbReference>
<evidence type="ECO:0000313" key="11">
    <source>
        <dbReference type="EMBL" id="UTC24484.1"/>
    </source>
</evidence>
<evidence type="ECO:0000256" key="5">
    <source>
        <dbReference type="ARBA" id="ARBA00022989"/>
    </source>
</evidence>
<keyword evidence="3 9" id="KW-0812">Transmembrane</keyword>
<comment type="subcellular location">
    <subcellularLocation>
        <location evidence="1">Membrane</location>
    </subcellularLocation>
</comment>
<keyword evidence="7 9" id="KW-0472">Membrane</keyword>